<dbReference type="GO" id="GO:0008168">
    <property type="term" value="F:methyltransferase activity"/>
    <property type="evidence" value="ECO:0007669"/>
    <property type="project" value="UniProtKB-KW"/>
</dbReference>
<dbReference type="InterPro" id="IPR029063">
    <property type="entry name" value="SAM-dependent_MTases_sf"/>
</dbReference>
<name>A0ABX8DGA5_9GAMM</name>
<organism evidence="3 4">
    <name type="scientific">Shewanella dokdonensis</name>
    <dbReference type="NCBI Taxonomy" id="712036"/>
    <lineage>
        <taxon>Bacteria</taxon>
        <taxon>Pseudomonadati</taxon>
        <taxon>Pseudomonadota</taxon>
        <taxon>Gammaproteobacteria</taxon>
        <taxon>Alteromonadales</taxon>
        <taxon>Shewanellaceae</taxon>
        <taxon>Shewanella</taxon>
    </lineage>
</organism>
<dbReference type="RefSeq" id="WP_213682033.1">
    <property type="nucleotide sequence ID" value="NZ_CP074572.1"/>
</dbReference>
<feature type="domain" description="Methyltransferase type 11" evidence="2">
    <location>
        <begin position="43"/>
        <end position="137"/>
    </location>
</feature>
<keyword evidence="1" id="KW-0808">Transferase</keyword>
<evidence type="ECO:0000313" key="4">
    <source>
        <dbReference type="Proteomes" id="UP000676428"/>
    </source>
</evidence>
<dbReference type="InterPro" id="IPR013216">
    <property type="entry name" value="Methyltransf_11"/>
</dbReference>
<dbReference type="CDD" id="cd02440">
    <property type="entry name" value="AdoMet_MTases"/>
    <property type="match status" value="1"/>
</dbReference>
<dbReference type="Proteomes" id="UP000676428">
    <property type="component" value="Chromosome"/>
</dbReference>
<dbReference type="Pfam" id="PF08241">
    <property type="entry name" value="Methyltransf_11"/>
    <property type="match status" value="1"/>
</dbReference>
<reference evidence="3 4" key="1">
    <citation type="journal article" date="2012" name="Int. J. Syst. Evol. Microbiol.">
        <title>Shewanella dokdonensis sp. nov., isolated from seawater.</title>
        <authorList>
            <person name="Sung H.R."/>
            <person name="Yoon J.H."/>
            <person name="Ghim S.Y."/>
        </authorList>
    </citation>
    <scope>NUCLEOTIDE SEQUENCE [LARGE SCALE GENOMIC DNA]</scope>
    <source>
        <strain evidence="3 4">DSM 23626</strain>
    </source>
</reference>
<gene>
    <name evidence="3" type="ORF">KHX94_00975</name>
</gene>
<dbReference type="EMBL" id="CP074572">
    <property type="protein sequence ID" value="QVK23405.1"/>
    <property type="molecule type" value="Genomic_DNA"/>
</dbReference>
<evidence type="ECO:0000313" key="3">
    <source>
        <dbReference type="EMBL" id="QVK23405.1"/>
    </source>
</evidence>
<evidence type="ECO:0000259" key="2">
    <source>
        <dbReference type="Pfam" id="PF08241"/>
    </source>
</evidence>
<keyword evidence="4" id="KW-1185">Reference proteome</keyword>
<keyword evidence="3" id="KW-0489">Methyltransferase</keyword>
<accession>A0ABX8DGA5</accession>
<dbReference type="PANTHER" id="PTHR43861">
    <property type="entry name" value="TRANS-ACONITATE 2-METHYLTRANSFERASE-RELATED"/>
    <property type="match status" value="1"/>
</dbReference>
<evidence type="ECO:0000256" key="1">
    <source>
        <dbReference type="ARBA" id="ARBA00022679"/>
    </source>
</evidence>
<protein>
    <submittedName>
        <fullName evidence="3">Class I SAM-dependent methyltransferase</fullName>
    </submittedName>
</protein>
<proteinExistence type="predicted"/>
<dbReference type="Gene3D" id="3.40.50.150">
    <property type="entry name" value="Vaccinia Virus protein VP39"/>
    <property type="match status" value="1"/>
</dbReference>
<dbReference type="PANTHER" id="PTHR43861:SF3">
    <property type="entry name" value="PUTATIVE (AFU_ORTHOLOGUE AFUA_2G14390)-RELATED"/>
    <property type="match status" value="1"/>
</dbReference>
<dbReference type="GO" id="GO:0032259">
    <property type="term" value="P:methylation"/>
    <property type="evidence" value="ECO:0007669"/>
    <property type="project" value="UniProtKB-KW"/>
</dbReference>
<dbReference type="SUPFAM" id="SSF53335">
    <property type="entry name" value="S-adenosyl-L-methionine-dependent methyltransferases"/>
    <property type="match status" value="1"/>
</dbReference>
<sequence>MSKDYFSHKAHIYEQDNNRVDNVGNIASAISQQIELSAQMHLLDFGSGTGLLLEQLAPLVGKITAVDISASMNQQLSEKRAKLPCELEIIPANLEQEQLPGQFDGIISSMTMHHIQDITAMFAKFQRMVVAGGFIAIADLDKEDGSFHTDDTGVHHFGFEHQEIATAARNAGFVDVQIRNVSIARKPQGDYPVFLLTGRCSQ</sequence>